<evidence type="ECO:0000256" key="1">
    <source>
        <dbReference type="ARBA" id="ARBA00004141"/>
    </source>
</evidence>
<dbReference type="GO" id="GO:0016020">
    <property type="term" value="C:membrane"/>
    <property type="evidence" value="ECO:0007669"/>
    <property type="project" value="UniProtKB-SubCell"/>
</dbReference>
<dbReference type="Pfam" id="PF01545">
    <property type="entry name" value="Cation_efflux"/>
    <property type="match status" value="1"/>
</dbReference>
<feature type="transmembrane region" description="Helical" evidence="8">
    <location>
        <begin position="12"/>
        <end position="34"/>
    </location>
</feature>
<organism evidence="11 12">
    <name type="scientific">Asterophora parasitica</name>
    <dbReference type="NCBI Taxonomy" id="117018"/>
    <lineage>
        <taxon>Eukaryota</taxon>
        <taxon>Fungi</taxon>
        <taxon>Dikarya</taxon>
        <taxon>Basidiomycota</taxon>
        <taxon>Agaricomycotina</taxon>
        <taxon>Agaricomycetes</taxon>
        <taxon>Agaricomycetidae</taxon>
        <taxon>Agaricales</taxon>
        <taxon>Tricholomatineae</taxon>
        <taxon>Lyophyllaceae</taxon>
        <taxon>Asterophora</taxon>
    </lineage>
</organism>
<dbReference type="InterPro" id="IPR002524">
    <property type="entry name" value="Cation_efflux"/>
</dbReference>
<feature type="transmembrane region" description="Helical" evidence="8">
    <location>
        <begin position="46"/>
        <end position="65"/>
    </location>
</feature>
<dbReference type="SUPFAM" id="SSF161111">
    <property type="entry name" value="Cation efflux protein transmembrane domain-like"/>
    <property type="match status" value="1"/>
</dbReference>
<dbReference type="Gene3D" id="1.20.1510.10">
    <property type="entry name" value="Cation efflux protein transmembrane domain"/>
    <property type="match status" value="1"/>
</dbReference>
<dbReference type="InterPro" id="IPR027470">
    <property type="entry name" value="Cation_efflux_CTD"/>
</dbReference>
<evidence type="ECO:0000256" key="3">
    <source>
        <dbReference type="ARBA" id="ARBA00022448"/>
    </source>
</evidence>
<evidence type="ECO:0000256" key="8">
    <source>
        <dbReference type="SAM" id="Phobius"/>
    </source>
</evidence>
<dbReference type="InterPro" id="IPR058533">
    <property type="entry name" value="Cation_efflux_TM"/>
</dbReference>
<dbReference type="NCBIfam" id="TIGR01297">
    <property type="entry name" value="CDF"/>
    <property type="match status" value="1"/>
</dbReference>
<evidence type="ECO:0000256" key="6">
    <source>
        <dbReference type="ARBA" id="ARBA00022989"/>
    </source>
</evidence>
<evidence type="ECO:0000313" key="11">
    <source>
        <dbReference type="EMBL" id="KAG5647877.1"/>
    </source>
</evidence>
<dbReference type="GO" id="GO:0006882">
    <property type="term" value="P:intracellular zinc ion homeostasis"/>
    <property type="evidence" value="ECO:0007669"/>
    <property type="project" value="TreeGrafter"/>
</dbReference>
<gene>
    <name evidence="11" type="ORF">DXG03_007801</name>
</gene>
<dbReference type="OrthoDB" id="9944568at2759"/>
<feature type="domain" description="Cation efflux protein transmembrane" evidence="9">
    <location>
        <begin position="6"/>
        <end position="72"/>
    </location>
</feature>
<dbReference type="InterPro" id="IPR027469">
    <property type="entry name" value="Cation_efflux_TMD_sf"/>
</dbReference>
<dbReference type="PANTHER" id="PTHR45820">
    <property type="entry name" value="FI23527P1"/>
    <property type="match status" value="1"/>
</dbReference>
<dbReference type="Proteomes" id="UP000775547">
    <property type="component" value="Unassembled WGS sequence"/>
</dbReference>
<keyword evidence="5" id="KW-0862">Zinc</keyword>
<evidence type="ECO:0000259" key="9">
    <source>
        <dbReference type="Pfam" id="PF01545"/>
    </source>
</evidence>
<accession>A0A9P7GJ14</accession>
<comment type="caution">
    <text evidence="11">The sequence shown here is derived from an EMBL/GenBank/DDBJ whole genome shotgun (WGS) entry which is preliminary data.</text>
</comment>
<proteinExistence type="inferred from homology"/>
<keyword evidence="3" id="KW-0813">Transport</keyword>
<keyword evidence="4 8" id="KW-0812">Transmembrane</keyword>
<dbReference type="EMBL" id="JABCKV010000006">
    <property type="protein sequence ID" value="KAG5647877.1"/>
    <property type="molecule type" value="Genomic_DNA"/>
</dbReference>
<reference evidence="11" key="2">
    <citation type="submission" date="2021-10" db="EMBL/GenBank/DDBJ databases">
        <title>Phylogenomics reveals ancestral predisposition of the termite-cultivated fungus Termitomyces towards a domesticated lifestyle.</title>
        <authorList>
            <person name="Auxier B."/>
            <person name="Grum-Grzhimaylo A."/>
            <person name="Cardenas M.E."/>
            <person name="Lodge J.D."/>
            <person name="Laessoe T."/>
            <person name="Pedersen O."/>
            <person name="Smith M.E."/>
            <person name="Kuyper T.W."/>
            <person name="Franco-Molano E.A."/>
            <person name="Baroni T.J."/>
            <person name="Aanen D.K."/>
        </authorList>
    </citation>
    <scope>NUCLEOTIDE SEQUENCE</scope>
    <source>
        <strain evidence="11">AP01</strain>
        <tissue evidence="11">Mycelium</tissue>
    </source>
</reference>
<keyword evidence="6 8" id="KW-1133">Transmembrane helix</keyword>
<dbReference type="InterPro" id="IPR036837">
    <property type="entry name" value="Cation_efflux_CTD_sf"/>
</dbReference>
<dbReference type="PANTHER" id="PTHR45820:SF5">
    <property type="entry name" value="DIFFUSION FACILITATOR FAMILY METAL ION TRANSPORTER, PUTATIVE-RELATED"/>
    <property type="match status" value="1"/>
</dbReference>
<dbReference type="AlphaFoldDB" id="A0A9P7GJ14"/>
<protein>
    <submittedName>
        <fullName evidence="11">Uncharacterized protein</fullName>
    </submittedName>
</protein>
<keyword evidence="7 8" id="KW-0472">Membrane</keyword>
<reference evidence="11" key="1">
    <citation type="submission" date="2020-07" db="EMBL/GenBank/DDBJ databases">
        <authorList>
            <person name="Nieuwenhuis M."/>
            <person name="Van De Peppel L.J.J."/>
        </authorList>
    </citation>
    <scope>NUCLEOTIDE SEQUENCE</scope>
    <source>
        <strain evidence="11">AP01</strain>
        <tissue evidence="11">Mycelium</tissue>
    </source>
</reference>
<comment type="subcellular location">
    <subcellularLocation>
        <location evidence="1">Membrane</location>
        <topology evidence="1">Multi-pass membrane protein</topology>
    </subcellularLocation>
</comment>
<name>A0A9P7GJ14_9AGAR</name>
<evidence type="ECO:0000313" key="12">
    <source>
        <dbReference type="Proteomes" id="UP000775547"/>
    </source>
</evidence>
<dbReference type="GO" id="GO:0005385">
    <property type="term" value="F:zinc ion transmembrane transporter activity"/>
    <property type="evidence" value="ECO:0007669"/>
    <property type="project" value="TreeGrafter"/>
</dbReference>
<evidence type="ECO:0000259" key="10">
    <source>
        <dbReference type="Pfam" id="PF16916"/>
    </source>
</evidence>
<evidence type="ECO:0000256" key="4">
    <source>
        <dbReference type="ARBA" id="ARBA00022692"/>
    </source>
</evidence>
<dbReference type="Pfam" id="PF16916">
    <property type="entry name" value="ZT_dimer"/>
    <property type="match status" value="1"/>
</dbReference>
<comment type="similarity">
    <text evidence="2">Belongs to the cation diffusion facilitator (CDF) transporter (TC 2.A.4) family. SLC30A subfamily.</text>
</comment>
<keyword evidence="12" id="KW-1185">Reference proteome</keyword>
<dbReference type="SUPFAM" id="SSF160240">
    <property type="entry name" value="Cation efflux protein cytoplasmic domain-like"/>
    <property type="match status" value="1"/>
</dbReference>
<evidence type="ECO:0000256" key="2">
    <source>
        <dbReference type="ARBA" id="ARBA00008873"/>
    </source>
</evidence>
<evidence type="ECO:0000256" key="7">
    <source>
        <dbReference type="ARBA" id="ARBA00023136"/>
    </source>
</evidence>
<evidence type="ECO:0000256" key="5">
    <source>
        <dbReference type="ARBA" id="ARBA00022833"/>
    </source>
</evidence>
<feature type="domain" description="Cation efflux protein cytoplasmic" evidence="10">
    <location>
        <begin position="79"/>
        <end position="148"/>
    </location>
</feature>
<sequence length="195" mass="21570">MAPQHNLNLIGVLVHLFGDAINNIAVIVSAVIIWKVQSSQRFYADPAVSLAISLIIFGSAIPMTLKSGRILLEAAPKFLDLEKVKYDILSVPNVLSVHDLHVWHLSQSVILATVHVCVPSGTSLEDWEKTEQYLQHCFSAYGIHHVTISPEIQRDSLVETLTDDDLPVLNSGCRVPSHDEFGCDVSDLKRRKPTV</sequence>